<keyword evidence="4" id="KW-0808">Transferase</keyword>
<dbReference type="InterPro" id="IPR003661">
    <property type="entry name" value="HisK_dim/P_dom"/>
</dbReference>
<gene>
    <name evidence="9" type="ORF">GCM10011498_19860</name>
</gene>
<dbReference type="SUPFAM" id="SSF55874">
    <property type="entry name" value="ATPase domain of HSP90 chaperone/DNA topoisomerase II/histidine kinase"/>
    <property type="match status" value="1"/>
</dbReference>
<dbReference type="SMART" id="SM00387">
    <property type="entry name" value="HATPase_c"/>
    <property type="match status" value="1"/>
</dbReference>
<feature type="domain" description="Histidine kinase" evidence="7">
    <location>
        <begin position="94"/>
        <end position="314"/>
    </location>
</feature>
<sequence>MFTAGHSRETFKAAIAGLTRDAPHTVLQQTVFPPQSAARVIEWSITKRFEGSAFIELLCVGRDVSTHAVEKKELLARAIRSETESDAKSAFVADIGHELKNPLNGIMGMAHLLQCSVHAGRETGYIKNILAAGDELQTLLKDIVDLGVMDADAMEVAREPFHMSDIFEKVGSLYGTAAIDAHKPFQFHLERSCRRLLVGCHGRIKQVLTNLLINTIKYASAGTIQITASIEFPTRGEPTLYVFVDDQGPGIADEDKSRIFKRFARLDGGATMPEGHGLGLSISKQICQMHGGTLIVEDSNRGGSRFRASFRVSPSQDNVLPPATPLAKLQGAALGLNILVVEDNELNATFMKQILGQSGASVSVAENGAVGLDRILKEDFDIVFTDIRMPVMDGIEMLEAFEKCRAKSHKIPQFIACSGGAETEDGPSLRSIGFNAAVEKPVSIANISRLLSDFVAGDSANVTSGSL</sequence>
<dbReference type="PROSITE" id="PS50109">
    <property type="entry name" value="HIS_KIN"/>
    <property type="match status" value="1"/>
</dbReference>
<comment type="caution">
    <text evidence="9">The sequence shown here is derived from an EMBL/GenBank/DDBJ whole genome shotgun (WGS) entry which is preliminary data.</text>
</comment>
<dbReference type="SUPFAM" id="SSF52172">
    <property type="entry name" value="CheY-like"/>
    <property type="match status" value="1"/>
</dbReference>
<dbReference type="Gene3D" id="1.10.287.130">
    <property type="match status" value="1"/>
</dbReference>
<protein>
    <recommendedName>
        <fullName evidence="2">histidine kinase</fullName>
        <ecNumber evidence="2">2.7.13.3</ecNumber>
    </recommendedName>
</protein>
<evidence type="ECO:0000256" key="3">
    <source>
        <dbReference type="ARBA" id="ARBA00022553"/>
    </source>
</evidence>
<dbReference type="PROSITE" id="PS50110">
    <property type="entry name" value="RESPONSE_REGULATORY"/>
    <property type="match status" value="1"/>
</dbReference>
<evidence type="ECO:0000256" key="1">
    <source>
        <dbReference type="ARBA" id="ARBA00000085"/>
    </source>
</evidence>
<dbReference type="EMBL" id="BMKA01000002">
    <property type="protein sequence ID" value="GGA19092.1"/>
    <property type="molecule type" value="Genomic_DNA"/>
</dbReference>
<dbReference type="InterPro" id="IPR036097">
    <property type="entry name" value="HisK_dim/P_sf"/>
</dbReference>
<name>A0A916QXQ9_9RHOB</name>
<evidence type="ECO:0000256" key="4">
    <source>
        <dbReference type="ARBA" id="ARBA00022679"/>
    </source>
</evidence>
<feature type="modified residue" description="4-aspartylphosphate" evidence="6">
    <location>
        <position position="386"/>
    </location>
</feature>
<reference evidence="9" key="1">
    <citation type="journal article" date="2014" name="Int. J. Syst. Evol. Microbiol.">
        <title>Complete genome sequence of Corynebacterium casei LMG S-19264T (=DSM 44701T), isolated from a smear-ripened cheese.</title>
        <authorList>
            <consortium name="US DOE Joint Genome Institute (JGI-PGF)"/>
            <person name="Walter F."/>
            <person name="Albersmeier A."/>
            <person name="Kalinowski J."/>
            <person name="Ruckert C."/>
        </authorList>
    </citation>
    <scope>NUCLEOTIDE SEQUENCE</scope>
    <source>
        <strain evidence="9">CGMCC 1.15880</strain>
    </source>
</reference>
<evidence type="ECO:0000256" key="2">
    <source>
        <dbReference type="ARBA" id="ARBA00012438"/>
    </source>
</evidence>
<dbReference type="SUPFAM" id="SSF47384">
    <property type="entry name" value="Homodimeric domain of signal transducing histidine kinase"/>
    <property type="match status" value="1"/>
</dbReference>
<dbReference type="EC" id="2.7.13.3" evidence="2"/>
<dbReference type="InterPro" id="IPR005467">
    <property type="entry name" value="His_kinase_dom"/>
</dbReference>
<dbReference type="InterPro" id="IPR036890">
    <property type="entry name" value="HATPase_C_sf"/>
</dbReference>
<dbReference type="InterPro" id="IPR004358">
    <property type="entry name" value="Sig_transdc_His_kin-like_C"/>
</dbReference>
<evidence type="ECO:0000259" key="7">
    <source>
        <dbReference type="PROSITE" id="PS50109"/>
    </source>
</evidence>
<dbReference type="Proteomes" id="UP000628017">
    <property type="component" value="Unassembled WGS sequence"/>
</dbReference>
<evidence type="ECO:0000313" key="9">
    <source>
        <dbReference type="EMBL" id="GGA19092.1"/>
    </source>
</evidence>
<evidence type="ECO:0000256" key="5">
    <source>
        <dbReference type="ARBA" id="ARBA00022777"/>
    </source>
</evidence>
<dbReference type="InterPro" id="IPR011006">
    <property type="entry name" value="CheY-like_superfamily"/>
</dbReference>
<proteinExistence type="predicted"/>
<reference evidence="9" key="2">
    <citation type="submission" date="2020-09" db="EMBL/GenBank/DDBJ databases">
        <authorList>
            <person name="Sun Q."/>
            <person name="Zhou Y."/>
        </authorList>
    </citation>
    <scope>NUCLEOTIDE SEQUENCE</scope>
    <source>
        <strain evidence="9">CGMCC 1.15880</strain>
    </source>
</reference>
<dbReference type="PANTHER" id="PTHR43047:SF72">
    <property type="entry name" value="OSMOSENSING HISTIDINE PROTEIN KINASE SLN1"/>
    <property type="match status" value="1"/>
</dbReference>
<comment type="catalytic activity">
    <reaction evidence="1">
        <text>ATP + protein L-histidine = ADP + protein N-phospho-L-histidine.</text>
        <dbReference type="EC" id="2.7.13.3"/>
    </reaction>
</comment>
<dbReference type="CDD" id="cd17546">
    <property type="entry name" value="REC_hyHK_CKI1_RcsC-like"/>
    <property type="match status" value="1"/>
</dbReference>
<dbReference type="AlphaFoldDB" id="A0A916QXQ9"/>
<dbReference type="PRINTS" id="PR00344">
    <property type="entry name" value="BCTRLSENSOR"/>
</dbReference>
<dbReference type="Pfam" id="PF00072">
    <property type="entry name" value="Response_reg"/>
    <property type="match status" value="1"/>
</dbReference>
<feature type="domain" description="Response regulatory" evidence="8">
    <location>
        <begin position="337"/>
        <end position="455"/>
    </location>
</feature>
<accession>A0A916QXQ9</accession>
<dbReference type="Pfam" id="PF02518">
    <property type="entry name" value="HATPase_c"/>
    <property type="match status" value="1"/>
</dbReference>
<dbReference type="InterPro" id="IPR001789">
    <property type="entry name" value="Sig_transdc_resp-reg_receiver"/>
</dbReference>
<dbReference type="GO" id="GO:0005886">
    <property type="term" value="C:plasma membrane"/>
    <property type="evidence" value="ECO:0007669"/>
    <property type="project" value="TreeGrafter"/>
</dbReference>
<dbReference type="CDD" id="cd00075">
    <property type="entry name" value="HATPase"/>
    <property type="match status" value="1"/>
</dbReference>
<evidence type="ECO:0000313" key="10">
    <source>
        <dbReference type="Proteomes" id="UP000628017"/>
    </source>
</evidence>
<dbReference type="GO" id="GO:0000155">
    <property type="term" value="F:phosphorelay sensor kinase activity"/>
    <property type="evidence" value="ECO:0007669"/>
    <property type="project" value="InterPro"/>
</dbReference>
<keyword evidence="10" id="KW-1185">Reference proteome</keyword>
<keyword evidence="5" id="KW-0418">Kinase</keyword>
<dbReference type="Gene3D" id="3.30.565.10">
    <property type="entry name" value="Histidine kinase-like ATPase, C-terminal domain"/>
    <property type="match status" value="1"/>
</dbReference>
<dbReference type="Pfam" id="PF00512">
    <property type="entry name" value="HisKA"/>
    <property type="match status" value="1"/>
</dbReference>
<dbReference type="SMART" id="SM00448">
    <property type="entry name" value="REC"/>
    <property type="match status" value="1"/>
</dbReference>
<dbReference type="Gene3D" id="3.40.50.2300">
    <property type="match status" value="1"/>
</dbReference>
<keyword evidence="3 6" id="KW-0597">Phosphoprotein</keyword>
<organism evidence="9 10">
    <name type="scientific">Neptunicoccus cionae</name>
    <dbReference type="NCBI Taxonomy" id="2035344"/>
    <lineage>
        <taxon>Bacteria</taxon>
        <taxon>Pseudomonadati</taxon>
        <taxon>Pseudomonadota</taxon>
        <taxon>Alphaproteobacteria</taxon>
        <taxon>Rhodobacterales</taxon>
        <taxon>Paracoccaceae</taxon>
        <taxon>Neptunicoccus</taxon>
    </lineage>
</organism>
<dbReference type="GO" id="GO:0009927">
    <property type="term" value="F:histidine phosphotransfer kinase activity"/>
    <property type="evidence" value="ECO:0007669"/>
    <property type="project" value="TreeGrafter"/>
</dbReference>
<dbReference type="CDD" id="cd00082">
    <property type="entry name" value="HisKA"/>
    <property type="match status" value="1"/>
</dbReference>
<dbReference type="InterPro" id="IPR003594">
    <property type="entry name" value="HATPase_dom"/>
</dbReference>
<dbReference type="SMART" id="SM00388">
    <property type="entry name" value="HisKA"/>
    <property type="match status" value="1"/>
</dbReference>
<dbReference type="PANTHER" id="PTHR43047">
    <property type="entry name" value="TWO-COMPONENT HISTIDINE PROTEIN KINASE"/>
    <property type="match status" value="1"/>
</dbReference>
<evidence type="ECO:0000256" key="6">
    <source>
        <dbReference type="PROSITE-ProRule" id="PRU00169"/>
    </source>
</evidence>
<evidence type="ECO:0000259" key="8">
    <source>
        <dbReference type="PROSITE" id="PS50110"/>
    </source>
</evidence>